<feature type="compositionally biased region" description="Low complexity" evidence="4">
    <location>
        <begin position="976"/>
        <end position="996"/>
    </location>
</feature>
<reference evidence="5 6" key="1">
    <citation type="submission" date="2017-11" db="EMBL/GenBank/DDBJ databases">
        <title>De-novo sequencing of pomegranate (Punica granatum L.) genome.</title>
        <authorList>
            <person name="Akparov Z."/>
            <person name="Amiraslanov A."/>
            <person name="Hajiyeva S."/>
            <person name="Abbasov M."/>
            <person name="Kaur K."/>
            <person name="Hamwieh A."/>
            <person name="Solovyev V."/>
            <person name="Salamov A."/>
            <person name="Braich B."/>
            <person name="Kosarev P."/>
            <person name="Mahmoud A."/>
            <person name="Hajiyev E."/>
            <person name="Babayeva S."/>
            <person name="Izzatullayeva V."/>
            <person name="Mammadov A."/>
            <person name="Mammadov A."/>
            <person name="Sharifova S."/>
            <person name="Ojaghi J."/>
            <person name="Eynullazada K."/>
            <person name="Bayramov B."/>
            <person name="Abdulazimova A."/>
            <person name="Shahmuradov I."/>
        </authorList>
    </citation>
    <scope>NUCLEOTIDE SEQUENCE [LARGE SCALE GENOMIC DNA]</scope>
    <source>
        <strain evidence="6">cv. AG2017</strain>
        <tissue evidence="5">Leaf</tissue>
    </source>
</reference>
<accession>A0A2I0K1T1</accession>
<evidence type="ECO:0000313" key="5">
    <source>
        <dbReference type="EMBL" id="PKI62090.1"/>
    </source>
</evidence>
<dbReference type="EMBL" id="PGOL01000988">
    <property type="protein sequence ID" value="PKI62090.1"/>
    <property type="molecule type" value="Genomic_DNA"/>
</dbReference>
<dbReference type="InterPro" id="IPR015943">
    <property type="entry name" value="WD40/YVTN_repeat-like_dom_sf"/>
</dbReference>
<protein>
    <recommendedName>
        <fullName evidence="7">WD repeat-containing protein 44-like</fullName>
    </recommendedName>
</protein>
<feature type="region of interest" description="Disordered" evidence="4">
    <location>
        <begin position="974"/>
        <end position="996"/>
    </location>
</feature>
<dbReference type="PANTHER" id="PTHR14221">
    <property type="entry name" value="WD REPEAT DOMAIN 44"/>
    <property type="match status" value="1"/>
</dbReference>
<feature type="region of interest" description="Disordered" evidence="4">
    <location>
        <begin position="1088"/>
        <end position="1114"/>
    </location>
</feature>
<dbReference type="InterPro" id="IPR001680">
    <property type="entry name" value="WD40_rpt"/>
</dbReference>
<dbReference type="InterPro" id="IPR019775">
    <property type="entry name" value="WD40_repeat_CS"/>
</dbReference>
<dbReference type="SMART" id="SM00320">
    <property type="entry name" value="WD40"/>
    <property type="match status" value="6"/>
</dbReference>
<dbReference type="PROSITE" id="PS00678">
    <property type="entry name" value="WD_REPEATS_1"/>
    <property type="match status" value="2"/>
</dbReference>
<name>A0A2I0K1T1_PUNGR</name>
<dbReference type="SUPFAM" id="SSF50978">
    <property type="entry name" value="WD40 repeat-like"/>
    <property type="match status" value="1"/>
</dbReference>
<feature type="region of interest" description="Disordered" evidence="4">
    <location>
        <begin position="486"/>
        <end position="512"/>
    </location>
</feature>
<dbReference type="InterPro" id="IPR040324">
    <property type="entry name" value="WDR44/Dgr2"/>
</dbReference>
<dbReference type="STRING" id="22663.A0A2I0K1T1"/>
<proteinExistence type="predicted"/>
<feature type="repeat" description="WD" evidence="3">
    <location>
        <begin position="574"/>
        <end position="608"/>
    </location>
</feature>
<dbReference type="Gene3D" id="2.130.10.10">
    <property type="entry name" value="YVTN repeat-like/Quinoprotein amine dehydrogenase"/>
    <property type="match status" value="2"/>
</dbReference>
<feature type="region of interest" description="Disordered" evidence="4">
    <location>
        <begin position="772"/>
        <end position="851"/>
    </location>
</feature>
<feature type="repeat" description="WD" evidence="3">
    <location>
        <begin position="415"/>
        <end position="456"/>
    </location>
</feature>
<keyword evidence="6" id="KW-1185">Reference proteome</keyword>
<evidence type="ECO:0000256" key="3">
    <source>
        <dbReference type="PROSITE-ProRule" id="PRU00221"/>
    </source>
</evidence>
<sequence>MSDNGHRRTISVNWAGLGDEDDDDRFFESCDRMSSVVAVDLASSGSSSDEDEEFEDPRMSFASAISSVGEDYRCLSGTRASTSSPIASVSREDYNVWMAEPGSINERRKRLFHGMGFGLSDKQLLRLASAELQRAVSNKFGGNCQVSPLIVERTQGGEALKRDQSSSSPLPPAILVRSRSDGDIDFPSVAKRKEEFFSNTSKQRLARTSTNLLGVCTRACRLPDPVRVSPKEGTTAPPFRHKGSLSSVLSNSRFGAIFLIKNLDTGKEFIVNEYDNEGMWNRLSDLQTGKQLTMDEFEKSVGYSPVVKELMRRENVSRMANGGIGASERKYNTNSYLSKSLRLSKRSGVALLKNIKGVANSMSGLIGDRERESQPFPDQKPGKSASPTPSSEWVRVRQHGKSYRELSALQLCQEIQAHEGSIWTIRFSLDAHYLASAGEDRVIHVWEVQECELMSMRPDEWSWTPLHPSASASACNTPDRYEGSGMMCSPGPLSPAPSERKKKGKGSQNKKGIPDYVYVPETVFGLSERPVCSFKGHLDDVLDLSWSRSQLLLSSSMDKTVRLWDLDTMSCLKLFAHNDYVTCIQFNPIDDRYFISGSLDSKVRIWNIPDRQVVDWTDIHEMVTAVCYTPDGEGAIIGSHKGSCRVYSAEDCKLTQTSQVEISNKKKSHAKKITGFQFSPWNPSEVLITSADSRIRILDGSDVTHKFRGFRNTSSQIAASFTQDGKYIVCASEDSHVYVWKHQEAHHGKTKGVVNVRSYEQFQCKDVSVAIPWPGTIRGEPPPMTVHSKRHSKRSTTPPPPASSAGSPTQEERENLHPGPIGASKRQLPPLPKKANAIDRASTPPEEEMAQLSRLDSGMGIGDSFNSAASSSIRYCSDSPSISAAANPSTASWSSSWSWFDGGNSNGTVQATAWGMVIVTAGLGGEIRAYQNFGLPRRAGRQEEGGWPLGLQPLSGRVGGGLVVRNRNRENSGSVSFSTLLTGSPSSSTDLSSDIDSESTGSFFRDRSMTLGSLMGATSILELSRRSSRFRASEASLRDKKSHQHHKHSKPWLLSLCSRLSTDAVRIDTAPSLGYFLEAERRASITYRKNNNQPPVSDPNPTTPISSEVNQTAPQTGSVSLVAYPLRKHQTGRMTEQDSGYGVPLLLSCLRGQIIG</sequence>
<dbReference type="InterPro" id="IPR036322">
    <property type="entry name" value="WD40_repeat_dom_sf"/>
</dbReference>
<organism evidence="5 6">
    <name type="scientific">Punica granatum</name>
    <name type="common">Pomegranate</name>
    <dbReference type="NCBI Taxonomy" id="22663"/>
    <lineage>
        <taxon>Eukaryota</taxon>
        <taxon>Viridiplantae</taxon>
        <taxon>Streptophyta</taxon>
        <taxon>Embryophyta</taxon>
        <taxon>Tracheophyta</taxon>
        <taxon>Spermatophyta</taxon>
        <taxon>Magnoliopsida</taxon>
        <taxon>eudicotyledons</taxon>
        <taxon>Gunneridae</taxon>
        <taxon>Pentapetalae</taxon>
        <taxon>rosids</taxon>
        <taxon>malvids</taxon>
        <taxon>Myrtales</taxon>
        <taxon>Lythraceae</taxon>
        <taxon>Punica</taxon>
    </lineage>
</organism>
<feature type="region of interest" description="Disordered" evidence="4">
    <location>
        <begin position="368"/>
        <end position="393"/>
    </location>
</feature>
<dbReference type="PANTHER" id="PTHR14221:SF41">
    <property type="entry name" value="TRANSDUCIN_WD40 REPEAT-LIKE SUPERFAMILY PROTEIN"/>
    <property type="match status" value="1"/>
</dbReference>
<keyword evidence="2" id="KW-0677">Repeat</keyword>
<dbReference type="PRINTS" id="PR00320">
    <property type="entry name" value="GPROTEINBRPT"/>
</dbReference>
<dbReference type="AlphaFoldDB" id="A0A2I0K1T1"/>
<feature type="repeat" description="WD" evidence="3">
    <location>
        <begin position="534"/>
        <end position="574"/>
    </location>
</feature>
<dbReference type="PROSITE" id="PS50294">
    <property type="entry name" value="WD_REPEATS_REGION"/>
    <property type="match status" value="3"/>
</dbReference>
<dbReference type="Proteomes" id="UP000233551">
    <property type="component" value="Unassembled WGS sequence"/>
</dbReference>
<dbReference type="InterPro" id="IPR020472">
    <property type="entry name" value="WD40_PAC1"/>
</dbReference>
<dbReference type="PROSITE" id="PS50082">
    <property type="entry name" value="WD_REPEATS_2"/>
    <property type="match status" value="3"/>
</dbReference>
<dbReference type="Pfam" id="PF00400">
    <property type="entry name" value="WD40"/>
    <property type="match status" value="4"/>
</dbReference>
<evidence type="ECO:0000256" key="2">
    <source>
        <dbReference type="ARBA" id="ARBA00022737"/>
    </source>
</evidence>
<feature type="compositionally biased region" description="Polar residues" evidence="4">
    <location>
        <begin position="1103"/>
        <end position="1114"/>
    </location>
</feature>
<evidence type="ECO:0000313" key="6">
    <source>
        <dbReference type="Proteomes" id="UP000233551"/>
    </source>
</evidence>
<keyword evidence="1 3" id="KW-0853">WD repeat</keyword>
<gene>
    <name evidence="5" type="ORF">CRG98_017463</name>
</gene>
<evidence type="ECO:0000256" key="4">
    <source>
        <dbReference type="SAM" id="MobiDB-lite"/>
    </source>
</evidence>
<dbReference type="FunFam" id="2.130.10.10:FF:000329">
    <property type="entry name" value="WD repeat-containing protein 44"/>
    <property type="match status" value="1"/>
</dbReference>
<evidence type="ECO:0000256" key="1">
    <source>
        <dbReference type="ARBA" id="ARBA00022574"/>
    </source>
</evidence>
<comment type="caution">
    <text evidence="5">The sequence shown here is derived from an EMBL/GenBank/DDBJ whole genome shotgun (WGS) entry which is preliminary data.</text>
</comment>
<evidence type="ECO:0008006" key="7">
    <source>
        <dbReference type="Google" id="ProtNLM"/>
    </source>
</evidence>